<evidence type="ECO:0000313" key="3">
    <source>
        <dbReference type="Proteomes" id="UP000251002"/>
    </source>
</evidence>
<dbReference type="EMBL" id="QLZR01000003">
    <property type="protein sequence ID" value="RAZ77639.1"/>
    <property type="molecule type" value="Genomic_DNA"/>
</dbReference>
<feature type="domain" description="N-acetyltransferase" evidence="1">
    <location>
        <begin position="10"/>
        <end position="176"/>
    </location>
</feature>
<dbReference type="SUPFAM" id="SSF55729">
    <property type="entry name" value="Acyl-CoA N-acyltransferases (Nat)"/>
    <property type="match status" value="1"/>
</dbReference>
<reference evidence="2 3" key="1">
    <citation type="submission" date="2018-06" db="EMBL/GenBank/DDBJ databases">
        <title>The draft genome sequences of strains SCU63 and S1.</title>
        <authorList>
            <person name="Gan L."/>
        </authorList>
    </citation>
    <scope>NUCLEOTIDE SEQUENCE [LARGE SCALE GENOMIC DNA]</scope>
    <source>
        <strain evidence="2 3">SCU63</strain>
    </source>
</reference>
<dbReference type="AlphaFoldDB" id="A0A365KWZ9"/>
<comment type="caution">
    <text evidence="2">The sequence shown here is derived from an EMBL/GenBank/DDBJ whole genome shotgun (WGS) entry which is preliminary data.</text>
</comment>
<dbReference type="Proteomes" id="UP000251002">
    <property type="component" value="Unassembled WGS sequence"/>
</dbReference>
<protein>
    <submittedName>
        <fullName evidence="2">RimJ/RimL family protein N-acetyltransferase</fullName>
    </submittedName>
</protein>
<dbReference type="InterPro" id="IPR016181">
    <property type="entry name" value="Acyl_CoA_acyltransferase"/>
</dbReference>
<dbReference type="RefSeq" id="WP_112223366.1">
    <property type="nucleotide sequence ID" value="NZ_CP196859.1"/>
</dbReference>
<proteinExistence type="predicted"/>
<evidence type="ECO:0000313" key="2">
    <source>
        <dbReference type="EMBL" id="RAZ77639.1"/>
    </source>
</evidence>
<name>A0A365KWZ9_9BACL</name>
<keyword evidence="2" id="KW-0808">Transferase</keyword>
<evidence type="ECO:0000259" key="1">
    <source>
        <dbReference type="PROSITE" id="PS51186"/>
    </source>
</evidence>
<dbReference type="PROSITE" id="PS51186">
    <property type="entry name" value="GNAT"/>
    <property type="match status" value="1"/>
</dbReference>
<accession>A0A365KWZ9</accession>
<dbReference type="InterPro" id="IPR000182">
    <property type="entry name" value="GNAT_dom"/>
</dbReference>
<dbReference type="GO" id="GO:0008999">
    <property type="term" value="F:protein-N-terminal-alanine acetyltransferase activity"/>
    <property type="evidence" value="ECO:0007669"/>
    <property type="project" value="TreeGrafter"/>
</dbReference>
<dbReference type="Pfam" id="PF13302">
    <property type="entry name" value="Acetyltransf_3"/>
    <property type="match status" value="1"/>
</dbReference>
<dbReference type="PANTHER" id="PTHR43441">
    <property type="entry name" value="RIBOSOMAL-PROTEIN-SERINE ACETYLTRANSFERASE"/>
    <property type="match status" value="1"/>
</dbReference>
<gene>
    <name evidence="2" type="ORF">DP120_09150</name>
</gene>
<dbReference type="PANTHER" id="PTHR43441:SF12">
    <property type="entry name" value="RIBOSOMAL N-ACETYLTRANSFERASE YDAF-RELATED"/>
    <property type="match status" value="1"/>
</dbReference>
<keyword evidence="3" id="KW-1185">Reference proteome</keyword>
<dbReference type="GO" id="GO:1990189">
    <property type="term" value="F:protein N-terminal-serine acetyltransferase activity"/>
    <property type="evidence" value="ECO:0007669"/>
    <property type="project" value="TreeGrafter"/>
</dbReference>
<dbReference type="InterPro" id="IPR051908">
    <property type="entry name" value="Ribosomal_N-acetyltransferase"/>
</dbReference>
<dbReference type="Gene3D" id="3.40.630.30">
    <property type="match status" value="1"/>
</dbReference>
<organism evidence="2 3">
    <name type="scientific">Planococcus halotolerans</name>
    <dbReference type="NCBI Taxonomy" id="2233542"/>
    <lineage>
        <taxon>Bacteria</taxon>
        <taxon>Bacillati</taxon>
        <taxon>Bacillota</taxon>
        <taxon>Bacilli</taxon>
        <taxon>Bacillales</taxon>
        <taxon>Caryophanaceae</taxon>
        <taxon>Planococcus</taxon>
    </lineage>
</organism>
<sequence length="180" mass="20995">MFTYKIDEELSLKLLEEKDAERLFELTDGSRAYLKEWLPWLDYTKTIENSRDYIRMSRKNFAENATLNTGIIYKGEVVGIAGFNELAWTNKTAKIGYWLGQDYQGHGIMTRVAEALTEISFGHLGMNRTEIRVATDNRKSRGIPERLGYTEEGTLRQVEWLYDHFVDHIVYAILASEWKK</sequence>
<dbReference type="GO" id="GO:0005737">
    <property type="term" value="C:cytoplasm"/>
    <property type="evidence" value="ECO:0007669"/>
    <property type="project" value="TreeGrafter"/>
</dbReference>